<dbReference type="EMBL" id="JAAGLI010000233">
    <property type="protein sequence ID" value="NEA22757.1"/>
    <property type="molecule type" value="Genomic_DNA"/>
</dbReference>
<keyword evidence="1" id="KW-0472">Membrane</keyword>
<comment type="caution">
    <text evidence="2">The sequence shown here is derived from an EMBL/GenBank/DDBJ whole genome shotgun (WGS) entry which is preliminary data.</text>
</comment>
<evidence type="ECO:0000256" key="1">
    <source>
        <dbReference type="SAM" id="Phobius"/>
    </source>
</evidence>
<keyword evidence="1" id="KW-1133">Transmembrane helix</keyword>
<feature type="transmembrane region" description="Helical" evidence="1">
    <location>
        <begin position="63"/>
        <end position="84"/>
    </location>
</feature>
<keyword evidence="1" id="KW-0812">Transmembrane</keyword>
<feature type="transmembrane region" description="Helical" evidence="1">
    <location>
        <begin position="132"/>
        <end position="152"/>
    </location>
</feature>
<evidence type="ECO:0000313" key="3">
    <source>
        <dbReference type="Proteomes" id="UP000475532"/>
    </source>
</evidence>
<sequence length="186" mass="19179">MLVLLGDGLRFLLGAPESAAIIAGQLDEGRSLPGLLVLHFSTGPFWLAWAVIAALAWRGPRRLAARAACAVTGAQAVLVVYGTTLPDAPGAWRVTALTSVLPLALLATASLVASPGPGHGARLLGRARATLLAAMAVAVAAVMSPLLFTLVYQGDVGPIRFGDVYGLVAFSQNWQWLRFGLAVGAA</sequence>
<accession>A0A6L9QB90</accession>
<dbReference type="AlphaFoldDB" id="A0A6L9QB90"/>
<proteinExistence type="predicted"/>
<protein>
    <submittedName>
        <fullName evidence="2">Uncharacterized protein</fullName>
    </submittedName>
</protein>
<reference evidence="2 3" key="1">
    <citation type="submission" date="2020-01" db="EMBL/GenBank/DDBJ databases">
        <title>Insect and environment-associated Actinomycetes.</title>
        <authorList>
            <person name="Currrie C."/>
            <person name="Chevrette M."/>
            <person name="Carlson C."/>
            <person name="Stubbendieck R."/>
            <person name="Wendt-Pienkowski E."/>
        </authorList>
    </citation>
    <scope>NUCLEOTIDE SEQUENCE [LARGE SCALE GENOMIC DNA]</scope>
    <source>
        <strain evidence="2 3">SID10258</strain>
    </source>
</reference>
<organism evidence="2 3">
    <name type="scientific">Actinomadura bangladeshensis</name>
    <dbReference type="NCBI Taxonomy" id="453573"/>
    <lineage>
        <taxon>Bacteria</taxon>
        <taxon>Bacillati</taxon>
        <taxon>Actinomycetota</taxon>
        <taxon>Actinomycetes</taxon>
        <taxon>Streptosporangiales</taxon>
        <taxon>Thermomonosporaceae</taxon>
        <taxon>Actinomadura</taxon>
    </lineage>
</organism>
<dbReference type="Proteomes" id="UP000475532">
    <property type="component" value="Unassembled WGS sequence"/>
</dbReference>
<evidence type="ECO:0000313" key="2">
    <source>
        <dbReference type="EMBL" id="NEA22757.1"/>
    </source>
</evidence>
<feature type="transmembrane region" description="Helical" evidence="1">
    <location>
        <begin position="36"/>
        <end position="56"/>
    </location>
</feature>
<feature type="non-terminal residue" evidence="2">
    <location>
        <position position="1"/>
    </location>
</feature>
<gene>
    <name evidence="2" type="ORF">G3I70_09655</name>
</gene>
<name>A0A6L9QB90_9ACTN</name>
<dbReference type="RefSeq" id="WP_203596278.1">
    <property type="nucleotide sequence ID" value="NZ_JAAGLI010000233.1"/>
</dbReference>
<feature type="transmembrane region" description="Helical" evidence="1">
    <location>
        <begin position="90"/>
        <end position="112"/>
    </location>
</feature>
<feature type="non-terminal residue" evidence="2">
    <location>
        <position position="186"/>
    </location>
</feature>